<feature type="transmembrane region" description="Helical" evidence="2">
    <location>
        <begin position="957"/>
        <end position="977"/>
    </location>
</feature>
<feature type="region of interest" description="Disordered" evidence="1">
    <location>
        <begin position="1090"/>
        <end position="1109"/>
    </location>
</feature>
<feature type="transmembrane region" description="Helical" evidence="2">
    <location>
        <begin position="1059"/>
        <end position="1082"/>
    </location>
</feature>
<reference evidence="3" key="1">
    <citation type="journal article" date="2023" name="Int. J. Mol. Sci.">
        <title>Metagenomics Revealed a New Genus 'Candidatus Thiocaldithrix dubininis' gen. nov., sp. nov. and a New Species 'Candidatus Thiothrix putei' sp. nov. in the Family Thiotrichaceae, Some Members of Which Have Traits of Both Na+- and H+-Motive Energetics.</title>
        <authorList>
            <person name="Ravin N.V."/>
            <person name="Muntyan M.S."/>
            <person name="Smolyakov D.D."/>
            <person name="Rudenko T.S."/>
            <person name="Beletsky A.V."/>
            <person name="Mardanov A.V."/>
            <person name="Grabovich M.Y."/>
        </authorList>
    </citation>
    <scope>NUCLEOTIDE SEQUENCE</scope>
    <source>
        <strain evidence="3">GKL-01</strain>
    </source>
</reference>
<dbReference type="PANTHER" id="PTHR32063">
    <property type="match status" value="1"/>
</dbReference>
<feature type="transmembrane region" description="Helical" evidence="2">
    <location>
        <begin position="931"/>
        <end position="951"/>
    </location>
</feature>
<dbReference type="Gene3D" id="3.30.70.1440">
    <property type="entry name" value="Multidrug efflux transporter AcrB pore domain"/>
    <property type="match status" value="1"/>
</dbReference>
<dbReference type="EMBL" id="CP124755">
    <property type="protein sequence ID" value="WGZ90630.1"/>
    <property type="molecule type" value="Genomic_DNA"/>
</dbReference>
<feature type="transmembrane region" description="Helical" evidence="2">
    <location>
        <begin position="493"/>
        <end position="515"/>
    </location>
</feature>
<dbReference type="InterPro" id="IPR001036">
    <property type="entry name" value="Acrflvin-R"/>
</dbReference>
<dbReference type="PANTHER" id="PTHR32063:SF16">
    <property type="entry name" value="CATION EFFLUX SYSTEM (ACRB_ACRD_ACRF FAMILY)"/>
    <property type="match status" value="1"/>
</dbReference>
<dbReference type="SUPFAM" id="SSF82693">
    <property type="entry name" value="Multidrug efflux transporter AcrB pore domain, PN1, PN2, PC1 and PC2 subdomains"/>
    <property type="match status" value="2"/>
</dbReference>
<feature type="transmembrane region" description="Helical" evidence="2">
    <location>
        <begin position="1122"/>
        <end position="1144"/>
    </location>
</feature>
<feature type="compositionally biased region" description="Polar residues" evidence="1">
    <location>
        <begin position="1232"/>
        <end position="1256"/>
    </location>
</feature>
<dbReference type="Pfam" id="PF00873">
    <property type="entry name" value="ACR_tran"/>
    <property type="match status" value="1"/>
</dbReference>
<evidence type="ECO:0000256" key="2">
    <source>
        <dbReference type="SAM" id="Phobius"/>
    </source>
</evidence>
<feature type="transmembrane region" description="Helical" evidence="2">
    <location>
        <begin position="416"/>
        <end position="436"/>
    </location>
</feature>
<protein>
    <submittedName>
        <fullName evidence="3">Efflux RND transporter permease subunit</fullName>
    </submittedName>
</protein>
<proteinExistence type="predicted"/>
<dbReference type="SUPFAM" id="SSF82714">
    <property type="entry name" value="Multidrug efflux transporter AcrB TolC docking domain, DN and DC subdomains"/>
    <property type="match status" value="2"/>
</dbReference>
<feature type="transmembrane region" description="Helical" evidence="2">
    <location>
        <begin position="1027"/>
        <end position="1047"/>
    </location>
</feature>
<dbReference type="Proteomes" id="UP001300672">
    <property type="component" value="Chromosome"/>
</dbReference>
<keyword evidence="2" id="KW-0472">Membrane</keyword>
<feature type="compositionally biased region" description="Polar residues" evidence="1">
    <location>
        <begin position="1202"/>
        <end position="1222"/>
    </location>
</feature>
<name>A0AA95KHW8_9GAMM</name>
<keyword evidence="2" id="KW-1133">Transmembrane helix</keyword>
<keyword evidence="2" id="KW-0812">Transmembrane</keyword>
<feature type="transmembrane region" description="Helical" evidence="2">
    <location>
        <begin position="466"/>
        <end position="486"/>
    </location>
</feature>
<accession>A0AA95KHW8</accession>
<dbReference type="KEGG" id="tdu:QJT80_14235"/>
<dbReference type="AlphaFoldDB" id="A0AA95KHW8"/>
<feature type="transmembrane region" description="Helical" evidence="2">
    <location>
        <begin position="559"/>
        <end position="577"/>
    </location>
</feature>
<evidence type="ECO:0000256" key="1">
    <source>
        <dbReference type="SAM" id="MobiDB-lite"/>
    </source>
</evidence>
<dbReference type="InterPro" id="IPR027463">
    <property type="entry name" value="AcrB_DN_DC_subdom"/>
</dbReference>
<dbReference type="Gene3D" id="3.30.70.1320">
    <property type="entry name" value="Multidrug efflux transporter AcrB pore domain like"/>
    <property type="match status" value="1"/>
</dbReference>
<gene>
    <name evidence="3" type="ORF">QJT80_14235</name>
</gene>
<dbReference type="Gene3D" id="1.20.1640.10">
    <property type="entry name" value="Multidrug efflux transporter AcrB transmembrane domain"/>
    <property type="match status" value="2"/>
</dbReference>
<dbReference type="SUPFAM" id="SSF82866">
    <property type="entry name" value="Multidrug efflux transporter AcrB transmembrane domain"/>
    <property type="match status" value="2"/>
</dbReference>
<feature type="compositionally biased region" description="Basic residues" evidence="1">
    <location>
        <begin position="1260"/>
        <end position="1277"/>
    </location>
</feature>
<feature type="transmembrane region" description="Helical" evidence="2">
    <location>
        <begin position="364"/>
        <end position="383"/>
    </location>
</feature>
<dbReference type="GO" id="GO:0005886">
    <property type="term" value="C:plasma membrane"/>
    <property type="evidence" value="ECO:0007669"/>
    <property type="project" value="TreeGrafter"/>
</dbReference>
<reference evidence="3" key="2">
    <citation type="submission" date="2023-04" db="EMBL/GenBank/DDBJ databases">
        <authorList>
            <person name="Beletskiy A.V."/>
            <person name="Mardanov A.V."/>
            <person name="Ravin N.V."/>
        </authorList>
    </citation>
    <scope>NUCLEOTIDE SEQUENCE</scope>
    <source>
        <strain evidence="3">GKL-01</strain>
    </source>
</reference>
<feature type="transmembrane region" description="Helical" evidence="2">
    <location>
        <begin position="989"/>
        <end position="1007"/>
    </location>
</feature>
<feature type="transmembrane region" description="Helical" evidence="2">
    <location>
        <begin position="389"/>
        <end position="409"/>
    </location>
</feature>
<dbReference type="Gene3D" id="3.30.2090.10">
    <property type="entry name" value="Multidrug efflux transporter AcrB TolC docking domain, DN and DC subdomains"/>
    <property type="match status" value="2"/>
</dbReference>
<dbReference type="PRINTS" id="PR00702">
    <property type="entry name" value="ACRIFLAVINRP"/>
</dbReference>
<dbReference type="GO" id="GO:0042910">
    <property type="term" value="F:xenobiotic transmembrane transporter activity"/>
    <property type="evidence" value="ECO:0007669"/>
    <property type="project" value="TreeGrafter"/>
</dbReference>
<dbReference type="Gene3D" id="3.30.70.1430">
    <property type="entry name" value="Multidrug efflux transporter AcrB pore domain"/>
    <property type="match status" value="2"/>
</dbReference>
<sequence>MNDTHSETTPSLVQHKPGMAGSMAKAFITSPLSLLLLLAFFAVGILGMWITPRQEDPQISVPMVDIFVRYPGASAQEVENLISRPLESIMYEMTGVKHVYSYSEREQAMVTVQFDVGQELESSLVKLYDKLESNKDRIPMGAMSPLVKPKGADDVPLVTLTLWSNSVDDANLRLVALDVLQSLREVVNTSQSFIVDGRHEELRVEILPERLATFGVSLEQVANTIRMANTERNTGTVEPNDKTFKVYSGSFLTSAQDVNNLMLAVVEGRPVYVRDVATVTEGPSEANRSVGYYTGKTNFYKDTADNAPAVTIALAKKHGTNGVDVANAILNKLDTLKGRVIPDNVNVSVTRNYGETAKAKVDELIFKLFVATGVVTLLVWFFLGWRASWVVLIVIPAVITTTVFSAWILGMTIDRVSLFALIFSIGILVDDAIVVVENIYRRWLLKEDLDIPTAVDAVREVGNPTILATATVIAALLPMGFVSGMMGPYMLPIPVLGSVAMVISLFAAFAFTPWLTNKLKPSLKSLQVAAQKEHKQAARMERFFRGIIVPLVKDKKKGYAFLFGIVVAFFLSMLLFYPTKDVRVKMLPLDNKPEFNVVINMAEGTALPTTANLVHQMAMTLKQIPEVTALQTYTGTASPFNFNGLVRHYYLRQQPWQADIQVQLTDKHNRERTSHQIAVQARELLQPLLKGTNGKIQVVEMPPGPPVLQSVVAEIYGPDANTRRQVAKDMTGFFSKAENLGDVDNMMEADYEVLRFKVDADKAQRNGITAEDINRTLEMAMGGFILGDIKKNALIEPTRIVLQVPLSARSQIYRLSQLPVPSRTTGQFVPLRELGSFEFAVQDKPIYRKDLRPVEFVTAETVGRLAAPVYGQAQVEDLLKQANDGKGYRSPDGTLLQDQAYWLKAPQNVESKSAFEWGGEWTVTWETFRDMGIAFGAALILIYMLIVAQFGNFTLPAIIMAPIPLTLIGIVPGHWLMDAEFTATSMIGFIALAGIIVRNSILLVDFSREAVANGETVMEAVIHACEARTRPIIITALALFGGSMVILSDPIFQGMAVSLIFGGAVATLLTLIVIPLGCISAGPSLRESAGVPLSTPPHNSPSGTKPTKKSTTEIALLTLGYLGMYSVALLKSIAKGGLGWYAALRKALKKKQSKAIPNTQPPPVKTVVQTAVPAATVTPAANNSVEVPVEPIVEVETAQAVTESAEQGESVQLKPTDSQLETEVTAPEIVSPVSTAETLSTDSIESNNFTTTPETTKSGKERKKPAGRRGIKLKKDI</sequence>
<evidence type="ECO:0000313" key="3">
    <source>
        <dbReference type="EMBL" id="WGZ90630.1"/>
    </source>
</evidence>
<organism evidence="3">
    <name type="scientific">Candidatus Thiocaldithrix dubininis</name>
    <dbReference type="NCBI Taxonomy" id="3080823"/>
    <lineage>
        <taxon>Bacteria</taxon>
        <taxon>Pseudomonadati</taxon>
        <taxon>Pseudomonadota</taxon>
        <taxon>Gammaproteobacteria</taxon>
        <taxon>Thiotrichales</taxon>
        <taxon>Thiotrichaceae</taxon>
        <taxon>Candidatus Thiocaldithrix</taxon>
    </lineage>
</organism>
<feature type="transmembrane region" description="Helical" evidence="2">
    <location>
        <begin position="26"/>
        <end position="50"/>
    </location>
</feature>
<feature type="region of interest" description="Disordered" evidence="1">
    <location>
        <begin position="1202"/>
        <end position="1277"/>
    </location>
</feature>